<comment type="similarity">
    <text evidence="2">Belongs to the peptidase M20A family.</text>
</comment>
<evidence type="ECO:0000256" key="2">
    <source>
        <dbReference type="ARBA" id="ARBA00006247"/>
    </source>
</evidence>
<accession>A0A0R1HTU9</accession>
<reference evidence="7 8" key="1">
    <citation type="journal article" date="2015" name="Genome Announc.">
        <title>Expanding the biotechnology potential of lactobacilli through comparative genomics of 213 strains and associated genera.</title>
        <authorList>
            <person name="Sun Z."/>
            <person name="Harris H.M."/>
            <person name="McCann A."/>
            <person name="Guo C."/>
            <person name="Argimon S."/>
            <person name="Zhang W."/>
            <person name="Yang X."/>
            <person name="Jeffery I.B."/>
            <person name="Cooney J.C."/>
            <person name="Kagawa T.F."/>
            <person name="Liu W."/>
            <person name="Song Y."/>
            <person name="Salvetti E."/>
            <person name="Wrobel A."/>
            <person name="Rasinkangas P."/>
            <person name="Parkhill J."/>
            <person name="Rea M.C."/>
            <person name="O'Sullivan O."/>
            <person name="Ritari J."/>
            <person name="Douillard F.P."/>
            <person name="Paul Ross R."/>
            <person name="Yang R."/>
            <person name="Briner A.E."/>
            <person name="Felis G.E."/>
            <person name="de Vos W.M."/>
            <person name="Barrangou R."/>
            <person name="Klaenhammer T.R."/>
            <person name="Caufield P.W."/>
            <person name="Cui Y."/>
            <person name="Zhang H."/>
            <person name="O'Toole P.W."/>
        </authorList>
    </citation>
    <scope>NUCLEOTIDE SEQUENCE [LARGE SCALE GENOMIC DNA]</scope>
    <source>
        <strain evidence="7 8">JCM 15530</strain>
    </source>
</reference>
<evidence type="ECO:0000313" key="8">
    <source>
        <dbReference type="Proteomes" id="UP000050911"/>
    </source>
</evidence>
<dbReference type="Proteomes" id="UP000050911">
    <property type="component" value="Unassembled WGS sequence"/>
</dbReference>
<dbReference type="CDD" id="cd08659">
    <property type="entry name" value="M20_ArgE_DapE-like"/>
    <property type="match status" value="1"/>
</dbReference>
<keyword evidence="4" id="KW-0378">Hydrolase</keyword>
<evidence type="ECO:0000313" key="7">
    <source>
        <dbReference type="EMBL" id="KRK46818.1"/>
    </source>
</evidence>
<dbReference type="EMBL" id="AZCX01000017">
    <property type="protein sequence ID" value="KRK46818.1"/>
    <property type="molecule type" value="Genomic_DNA"/>
</dbReference>
<keyword evidence="5" id="KW-0862">Zinc</keyword>
<feature type="domain" description="Peptidase M20 dimerisation" evidence="6">
    <location>
        <begin position="211"/>
        <end position="316"/>
    </location>
</feature>
<dbReference type="AlphaFoldDB" id="A0A0R1HTU9"/>
<dbReference type="STRING" id="1302272.FC96_GL000921"/>
<dbReference type="GO" id="GO:0046872">
    <property type="term" value="F:metal ion binding"/>
    <property type="evidence" value="ECO:0007669"/>
    <property type="project" value="UniProtKB-KW"/>
</dbReference>
<dbReference type="SUPFAM" id="SSF55031">
    <property type="entry name" value="Bacterial exopeptidase dimerisation domain"/>
    <property type="match status" value="1"/>
</dbReference>
<evidence type="ECO:0000256" key="3">
    <source>
        <dbReference type="ARBA" id="ARBA00022723"/>
    </source>
</evidence>
<organism evidence="7 8">
    <name type="scientific">Secundilactobacillus kimchicus JCM 15530</name>
    <dbReference type="NCBI Taxonomy" id="1302272"/>
    <lineage>
        <taxon>Bacteria</taxon>
        <taxon>Bacillati</taxon>
        <taxon>Bacillota</taxon>
        <taxon>Bacilli</taxon>
        <taxon>Lactobacillales</taxon>
        <taxon>Lactobacillaceae</taxon>
        <taxon>Secundilactobacillus</taxon>
    </lineage>
</organism>
<dbReference type="InterPro" id="IPR050072">
    <property type="entry name" value="Peptidase_M20A"/>
</dbReference>
<evidence type="ECO:0000259" key="6">
    <source>
        <dbReference type="Pfam" id="PF07687"/>
    </source>
</evidence>
<dbReference type="NCBIfam" id="NF006365">
    <property type="entry name" value="PRK08588.1"/>
    <property type="match status" value="1"/>
</dbReference>
<comment type="caution">
    <text evidence="7">The sequence shown here is derived from an EMBL/GenBank/DDBJ whole genome shotgun (WGS) entry which is preliminary data.</text>
</comment>
<dbReference type="Pfam" id="PF01546">
    <property type="entry name" value="Peptidase_M20"/>
    <property type="match status" value="1"/>
</dbReference>
<dbReference type="InterPro" id="IPR011650">
    <property type="entry name" value="Peptidase_M20_dimer"/>
</dbReference>
<dbReference type="InterPro" id="IPR036264">
    <property type="entry name" value="Bact_exopeptidase_dim_dom"/>
</dbReference>
<comment type="cofactor">
    <cofactor evidence="1">
        <name>Zn(2+)</name>
        <dbReference type="ChEBI" id="CHEBI:29105"/>
    </cofactor>
</comment>
<dbReference type="SUPFAM" id="SSF53187">
    <property type="entry name" value="Zn-dependent exopeptidases"/>
    <property type="match status" value="1"/>
</dbReference>
<dbReference type="PATRIC" id="fig|1302272.5.peg.925"/>
<dbReference type="Gene3D" id="3.30.70.360">
    <property type="match status" value="1"/>
</dbReference>
<keyword evidence="8" id="KW-1185">Reference proteome</keyword>
<keyword evidence="3" id="KW-0479">Metal-binding</keyword>
<dbReference type="GO" id="GO:0016787">
    <property type="term" value="F:hydrolase activity"/>
    <property type="evidence" value="ECO:0007669"/>
    <property type="project" value="UniProtKB-KW"/>
</dbReference>
<evidence type="ECO:0000256" key="1">
    <source>
        <dbReference type="ARBA" id="ARBA00001947"/>
    </source>
</evidence>
<dbReference type="PANTHER" id="PTHR43808:SF8">
    <property type="entry name" value="PEPTIDASE M20 DIMERISATION DOMAIN-CONTAINING PROTEIN"/>
    <property type="match status" value="1"/>
</dbReference>
<dbReference type="Gene3D" id="3.40.630.10">
    <property type="entry name" value="Zn peptidases"/>
    <property type="match status" value="2"/>
</dbReference>
<name>A0A0R1HTU9_9LACO</name>
<sequence>MVVTPTNSIALLTKLVQLDTVGGNELQTANFLDDYLTAHHIHHQLLEVEPNRFNVVADIGPDHGPIVVLEGHQDVVALGDLRKWHHLPLGAEQVKHRLYGRGASDMKSGLAAAIITMIDLAHDPSFTGHVRLLATIGEESSPINHMQGAQYFAQHGYMKNVTAMIVAEPSSVPINWLTQSPIKNPLRFSKTVLPALVAANHSTEQFVLNFAHKGSITFAVTAKGLSAHSSTPELGINAIDALIAYSQNQRTFFDSLTAKNPVLGKTVAVTTKFSGGQQLNSVPDEATLYEKVRTIPEVPNSWILDRLNALIADQNRNQSAHLTLQVLGDKRPVESDPQDRFIQLLQGIAQQELHQTIPTGGSAAGTDASELTKANPDTTVVVFGPGNMTAHQVDEYVDLDIFEAFVTIYERVLTTYFE</sequence>
<dbReference type="InterPro" id="IPR002933">
    <property type="entry name" value="Peptidase_M20"/>
</dbReference>
<evidence type="ECO:0000256" key="4">
    <source>
        <dbReference type="ARBA" id="ARBA00022801"/>
    </source>
</evidence>
<dbReference type="Pfam" id="PF07687">
    <property type="entry name" value="M20_dimer"/>
    <property type="match status" value="1"/>
</dbReference>
<proteinExistence type="inferred from homology"/>
<evidence type="ECO:0000256" key="5">
    <source>
        <dbReference type="ARBA" id="ARBA00022833"/>
    </source>
</evidence>
<dbReference type="PROSITE" id="PS00759">
    <property type="entry name" value="ARGE_DAPE_CPG2_2"/>
    <property type="match status" value="1"/>
</dbReference>
<protein>
    <submittedName>
        <fullName evidence="7">Succinyl-diaminopimelate desuccinylase</fullName>
    </submittedName>
</protein>
<gene>
    <name evidence="7" type="ORF">FC96_GL000921</name>
</gene>
<dbReference type="PANTHER" id="PTHR43808">
    <property type="entry name" value="ACETYLORNITHINE DEACETYLASE"/>
    <property type="match status" value="1"/>
</dbReference>
<dbReference type="InterPro" id="IPR001261">
    <property type="entry name" value="ArgE/DapE_CS"/>
</dbReference>